<evidence type="ECO:0000256" key="1">
    <source>
        <dbReference type="SAM" id="MobiDB-lite"/>
    </source>
</evidence>
<reference evidence="2" key="2">
    <citation type="journal article" date="2015" name="Fish Shellfish Immunol.">
        <title>Early steps in the European eel (Anguilla anguilla)-Vibrio vulnificus interaction in the gills: Role of the RtxA13 toxin.</title>
        <authorList>
            <person name="Callol A."/>
            <person name="Pajuelo D."/>
            <person name="Ebbesson L."/>
            <person name="Teles M."/>
            <person name="MacKenzie S."/>
            <person name="Amaro C."/>
        </authorList>
    </citation>
    <scope>NUCLEOTIDE SEQUENCE</scope>
</reference>
<proteinExistence type="predicted"/>
<accession>A0A0E9TIB0</accession>
<dbReference type="EMBL" id="GBXM01055922">
    <property type="protein sequence ID" value="JAH52655.1"/>
    <property type="molecule type" value="Transcribed_RNA"/>
</dbReference>
<reference evidence="2" key="1">
    <citation type="submission" date="2014-11" db="EMBL/GenBank/DDBJ databases">
        <authorList>
            <person name="Amaro Gonzalez C."/>
        </authorList>
    </citation>
    <scope>NUCLEOTIDE SEQUENCE</scope>
</reference>
<protein>
    <submittedName>
        <fullName evidence="2">Uncharacterized protein</fullName>
    </submittedName>
</protein>
<feature type="region of interest" description="Disordered" evidence="1">
    <location>
        <begin position="1"/>
        <end position="21"/>
    </location>
</feature>
<evidence type="ECO:0000313" key="2">
    <source>
        <dbReference type="EMBL" id="JAH52655.1"/>
    </source>
</evidence>
<dbReference type="AlphaFoldDB" id="A0A0E9TIB0"/>
<name>A0A0E9TIB0_ANGAN</name>
<sequence>MFVTSYLKGSSQPTPLRFASA</sequence>
<organism evidence="2">
    <name type="scientific">Anguilla anguilla</name>
    <name type="common">European freshwater eel</name>
    <name type="synonym">Muraena anguilla</name>
    <dbReference type="NCBI Taxonomy" id="7936"/>
    <lineage>
        <taxon>Eukaryota</taxon>
        <taxon>Metazoa</taxon>
        <taxon>Chordata</taxon>
        <taxon>Craniata</taxon>
        <taxon>Vertebrata</taxon>
        <taxon>Euteleostomi</taxon>
        <taxon>Actinopterygii</taxon>
        <taxon>Neopterygii</taxon>
        <taxon>Teleostei</taxon>
        <taxon>Anguilliformes</taxon>
        <taxon>Anguillidae</taxon>
        <taxon>Anguilla</taxon>
    </lineage>
</organism>